<feature type="chain" id="PRO_5047028821" evidence="1">
    <location>
        <begin position="34"/>
        <end position="94"/>
    </location>
</feature>
<accession>A0ABW0EZV9</accession>
<reference evidence="3" key="1">
    <citation type="journal article" date="2019" name="Int. J. Syst. Evol. Microbiol.">
        <title>The Global Catalogue of Microorganisms (GCM) 10K type strain sequencing project: providing services to taxonomists for standard genome sequencing and annotation.</title>
        <authorList>
            <consortium name="The Broad Institute Genomics Platform"/>
            <consortium name="The Broad Institute Genome Sequencing Center for Infectious Disease"/>
            <person name="Wu L."/>
            <person name="Ma J."/>
        </authorList>
    </citation>
    <scope>NUCLEOTIDE SEQUENCE [LARGE SCALE GENOMIC DNA]</scope>
    <source>
        <strain evidence="3">CGMCC 1.15643</strain>
    </source>
</reference>
<keyword evidence="1" id="KW-0732">Signal</keyword>
<name>A0ABW0EZV9_9HYPH</name>
<keyword evidence="3" id="KW-1185">Reference proteome</keyword>
<evidence type="ECO:0000313" key="2">
    <source>
        <dbReference type="EMBL" id="MFC5291799.1"/>
    </source>
</evidence>
<protein>
    <submittedName>
        <fullName evidence="2">Uncharacterized protein</fullName>
    </submittedName>
</protein>
<evidence type="ECO:0000313" key="3">
    <source>
        <dbReference type="Proteomes" id="UP001595976"/>
    </source>
</evidence>
<comment type="caution">
    <text evidence="2">The sequence shown here is derived from an EMBL/GenBank/DDBJ whole genome shotgun (WGS) entry which is preliminary data.</text>
</comment>
<organism evidence="2 3">
    <name type="scientific">Bosea minatitlanensis</name>
    <dbReference type="NCBI Taxonomy" id="128782"/>
    <lineage>
        <taxon>Bacteria</taxon>
        <taxon>Pseudomonadati</taxon>
        <taxon>Pseudomonadota</taxon>
        <taxon>Alphaproteobacteria</taxon>
        <taxon>Hyphomicrobiales</taxon>
        <taxon>Boseaceae</taxon>
        <taxon>Bosea</taxon>
    </lineage>
</organism>
<gene>
    <name evidence="2" type="ORF">ACFPK2_02215</name>
</gene>
<sequence>MTLRSRKTSAAVPVRIMLAAFLLALPAVSAAQAEVRFGRNVRVGGHDVSNQRFDRNRRAVIHLYDRTPERQGCVWRADGRGGKVKICHLRRLRR</sequence>
<dbReference type="EMBL" id="JBHSLI010000001">
    <property type="protein sequence ID" value="MFC5291799.1"/>
    <property type="molecule type" value="Genomic_DNA"/>
</dbReference>
<dbReference type="Proteomes" id="UP001595976">
    <property type="component" value="Unassembled WGS sequence"/>
</dbReference>
<dbReference type="RefSeq" id="WP_260347776.1">
    <property type="nucleotide sequence ID" value="NZ_JAOAOS010000001.1"/>
</dbReference>
<evidence type="ECO:0000256" key="1">
    <source>
        <dbReference type="SAM" id="SignalP"/>
    </source>
</evidence>
<proteinExistence type="predicted"/>
<feature type="signal peptide" evidence="1">
    <location>
        <begin position="1"/>
        <end position="33"/>
    </location>
</feature>